<dbReference type="AlphaFoldDB" id="A0A2G9YXN6"/>
<proteinExistence type="predicted"/>
<dbReference type="Gene3D" id="3.40.33.10">
    <property type="entry name" value="CAP"/>
    <property type="match status" value="1"/>
</dbReference>
<organism evidence="2 3">
    <name type="scientific">Candidatus Nealsonbacteria bacterium CG23_combo_of_CG06-09_8_20_14_all_38_19</name>
    <dbReference type="NCBI Taxonomy" id="1974721"/>
    <lineage>
        <taxon>Bacteria</taxon>
        <taxon>Candidatus Nealsoniibacteriota</taxon>
    </lineage>
</organism>
<gene>
    <name evidence="2" type="ORF">COX36_00330</name>
</gene>
<protein>
    <recommendedName>
        <fullName evidence="1">SCP domain-containing protein</fullName>
    </recommendedName>
</protein>
<dbReference type="InterPro" id="IPR035940">
    <property type="entry name" value="CAP_sf"/>
</dbReference>
<dbReference type="SUPFAM" id="SSF55797">
    <property type="entry name" value="PR-1-like"/>
    <property type="match status" value="1"/>
</dbReference>
<name>A0A2G9YXN6_9BACT</name>
<evidence type="ECO:0000259" key="1">
    <source>
        <dbReference type="Pfam" id="PF00188"/>
    </source>
</evidence>
<dbReference type="CDD" id="cd05379">
    <property type="entry name" value="CAP_bacterial"/>
    <property type="match status" value="1"/>
</dbReference>
<dbReference type="InterPro" id="IPR014044">
    <property type="entry name" value="CAP_dom"/>
</dbReference>
<evidence type="ECO:0000313" key="2">
    <source>
        <dbReference type="EMBL" id="PIP24016.1"/>
    </source>
</evidence>
<evidence type="ECO:0000313" key="3">
    <source>
        <dbReference type="Proteomes" id="UP000230273"/>
    </source>
</evidence>
<dbReference type="Proteomes" id="UP000230273">
    <property type="component" value="Unassembled WGS sequence"/>
</dbReference>
<dbReference type="Pfam" id="PF00188">
    <property type="entry name" value="CAP"/>
    <property type="match status" value="1"/>
</dbReference>
<dbReference type="EMBL" id="PCRP01000004">
    <property type="protein sequence ID" value="PIP24016.1"/>
    <property type="molecule type" value="Genomic_DNA"/>
</dbReference>
<dbReference type="PANTHER" id="PTHR31157:SF1">
    <property type="entry name" value="SCP DOMAIN-CONTAINING PROTEIN"/>
    <property type="match status" value="1"/>
</dbReference>
<feature type="domain" description="SCP" evidence="1">
    <location>
        <begin position="79"/>
        <end position="183"/>
    </location>
</feature>
<comment type="caution">
    <text evidence="2">The sequence shown here is derived from an EMBL/GenBank/DDBJ whole genome shotgun (WGS) entry which is preliminary data.</text>
</comment>
<dbReference type="PANTHER" id="PTHR31157">
    <property type="entry name" value="SCP DOMAIN-CONTAINING PROTEIN"/>
    <property type="match status" value="1"/>
</dbReference>
<sequence length="291" mass="32988">MKKTSIIIVGFALILGAALFFWDDILNFYSILSLRLPKIEKGVSDFLINEIEKQIITPPPLRAQKEEQDAFLTKAGVIQLTNAERIKNGLPPLQENSKLDSSAQLKLDEMFKNQYFEHTSPSGQGVSDLAREVDYEFLVIGENLALGNFKNDATLVQDWMESPGHRANILNPQYKEIGITVGKGIFEGHTTWLAVQHFGTPLSVCPRPSDAIKTRIEVNEVQLEKFKQTITSLQNQIEKTRPKRGDFYLQLIEQYNSLVYQYNTLASENKKLIDSYNTKVQQFNSCVSALK</sequence>
<accession>A0A2G9YXN6</accession>
<reference evidence="2 3" key="1">
    <citation type="submission" date="2017-09" db="EMBL/GenBank/DDBJ databases">
        <title>Depth-based differentiation of microbial function through sediment-hosted aquifers and enrichment of novel symbionts in the deep terrestrial subsurface.</title>
        <authorList>
            <person name="Probst A.J."/>
            <person name="Ladd B."/>
            <person name="Jarett J.K."/>
            <person name="Geller-Mcgrath D.E."/>
            <person name="Sieber C.M."/>
            <person name="Emerson J.B."/>
            <person name="Anantharaman K."/>
            <person name="Thomas B.C."/>
            <person name="Malmstrom R."/>
            <person name="Stieglmeier M."/>
            <person name="Klingl A."/>
            <person name="Woyke T."/>
            <person name="Ryan C.M."/>
            <person name="Banfield J.F."/>
        </authorList>
    </citation>
    <scope>NUCLEOTIDE SEQUENCE [LARGE SCALE GENOMIC DNA]</scope>
    <source>
        <strain evidence="2">CG23_combo_of_CG06-09_8_20_14_all_38_19</strain>
    </source>
</reference>